<dbReference type="EMBL" id="FLQW01006343">
    <property type="protein sequence ID" value="SBT00319.1"/>
    <property type="molecule type" value="Genomic_DNA"/>
</dbReference>
<feature type="transmembrane region" description="Helical" evidence="1">
    <location>
        <begin position="80"/>
        <end position="102"/>
    </location>
</feature>
<name>A0A1A8X4Z7_PLAMA</name>
<evidence type="ECO:0000313" key="2">
    <source>
        <dbReference type="EMBL" id="SBT00319.1"/>
    </source>
</evidence>
<proteinExistence type="predicted"/>
<keyword evidence="1" id="KW-0812">Transmembrane</keyword>
<organism evidence="2 3">
    <name type="scientific">Plasmodium malariae</name>
    <dbReference type="NCBI Taxonomy" id="5858"/>
    <lineage>
        <taxon>Eukaryota</taxon>
        <taxon>Sar</taxon>
        <taxon>Alveolata</taxon>
        <taxon>Apicomplexa</taxon>
        <taxon>Aconoidasida</taxon>
        <taxon>Haemosporida</taxon>
        <taxon>Plasmodiidae</taxon>
        <taxon>Plasmodium</taxon>
        <taxon>Plasmodium (Plasmodium)</taxon>
    </lineage>
</organism>
<evidence type="ECO:0000256" key="1">
    <source>
        <dbReference type="SAM" id="Phobius"/>
    </source>
</evidence>
<keyword evidence="1" id="KW-0472">Membrane</keyword>
<accession>A0A1A8X4Z7</accession>
<sequence>MHQKEEYVSIEEDESSSNCSFLKKLGTNCDKQIRPLPDILHDININIEDTSKEYAKNTRKSINTFLAKNYVAAKLISKPLYPAIILMLTFYILSLLSLYSFVKIKDNKSNKLRYNNSYINIKKFLK</sequence>
<reference evidence="3" key="1">
    <citation type="submission" date="2016-05" db="EMBL/GenBank/DDBJ databases">
        <authorList>
            <person name="Naeem Raeece"/>
        </authorList>
    </citation>
    <scope>NUCLEOTIDE SEQUENCE [LARGE SCALE GENOMIC DNA]</scope>
</reference>
<keyword evidence="1" id="KW-1133">Transmembrane helix</keyword>
<dbReference type="VEuPathDB" id="PlasmoDB:PmUG01_14014200"/>
<dbReference type="AlphaFoldDB" id="A0A1A8X4Z7"/>
<gene>
    <name evidence="2" type="ORF">PMALA_075210</name>
</gene>
<dbReference type="Proteomes" id="UP000078597">
    <property type="component" value="Unassembled WGS sequence"/>
</dbReference>
<evidence type="ECO:0000313" key="3">
    <source>
        <dbReference type="Proteomes" id="UP000078597"/>
    </source>
</evidence>
<protein>
    <submittedName>
        <fullName evidence="2">Uncharacterized protein</fullName>
    </submittedName>
</protein>